<accession>A0A3P3RMA9</accession>
<comment type="caution">
    <text evidence="1">The sequence shown here is derived from an EMBL/GenBank/DDBJ whole genome shotgun (WGS) entry which is preliminary data.</text>
</comment>
<dbReference type="InterPro" id="IPR036388">
    <property type="entry name" value="WH-like_DNA-bd_sf"/>
</dbReference>
<gene>
    <name evidence="1" type="ORF">EIK79_01670</name>
</gene>
<evidence type="ECO:0000313" key="2">
    <source>
        <dbReference type="Proteomes" id="UP000282322"/>
    </source>
</evidence>
<dbReference type="Proteomes" id="UP000282322">
    <property type="component" value="Unassembled WGS sequence"/>
</dbReference>
<dbReference type="InterPro" id="IPR036390">
    <property type="entry name" value="WH_DNA-bd_sf"/>
</dbReference>
<dbReference type="SUPFAM" id="SSF46785">
    <property type="entry name" value="Winged helix' DNA-binding domain"/>
    <property type="match status" value="1"/>
</dbReference>
<organism evidence="1 2">
    <name type="scientific">Halocatena pleomorpha</name>
    <dbReference type="NCBI Taxonomy" id="1785090"/>
    <lineage>
        <taxon>Archaea</taxon>
        <taxon>Methanobacteriati</taxon>
        <taxon>Methanobacteriota</taxon>
        <taxon>Stenosarchaea group</taxon>
        <taxon>Halobacteria</taxon>
        <taxon>Halobacteriales</taxon>
        <taxon>Natronomonadaceae</taxon>
        <taxon>Halocatena</taxon>
    </lineage>
</organism>
<sequence>MAQSDSASDGRAQTKQARLSNPSGWLYLTQHDSVPLLVDALLDWPPDREFTVQEFATHAGLVRQTVSKHLDILIDVGLIEVIPETHPQRYRLQESAVTKELFAFNSAINAAAE</sequence>
<dbReference type="InterPro" id="IPR011991">
    <property type="entry name" value="ArsR-like_HTH"/>
</dbReference>
<keyword evidence="2" id="KW-1185">Reference proteome</keyword>
<dbReference type="CDD" id="cd00090">
    <property type="entry name" value="HTH_ARSR"/>
    <property type="match status" value="1"/>
</dbReference>
<reference evidence="1 2" key="1">
    <citation type="submission" date="2018-11" db="EMBL/GenBank/DDBJ databases">
        <title>Taxonoimc description of Halomarina strain SPP-AMP-1.</title>
        <authorList>
            <person name="Pal Y."/>
            <person name="Srinivasana K."/>
            <person name="Verma A."/>
            <person name="Kumar P."/>
        </authorList>
    </citation>
    <scope>NUCLEOTIDE SEQUENCE [LARGE SCALE GENOMIC DNA]</scope>
    <source>
        <strain evidence="1 2">SPP-AMP-1</strain>
    </source>
</reference>
<dbReference type="EMBL" id="RRCH01000003">
    <property type="protein sequence ID" value="RRJ33533.1"/>
    <property type="molecule type" value="Genomic_DNA"/>
</dbReference>
<dbReference type="AlphaFoldDB" id="A0A3P3RMA9"/>
<dbReference type="Gene3D" id="1.10.10.10">
    <property type="entry name" value="Winged helix-like DNA-binding domain superfamily/Winged helix DNA-binding domain"/>
    <property type="match status" value="1"/>
</dbReference>
<proteinExistence type="predicted"/>
<dbReference type="OrthoDB" id="196624at2157"/>
<dbReference type="RefSeq" id="WP_124953399.1">
    <property type="nucleotide sequence ID" value="NZ_RRCH01000003.1"/>
</dbReference>
<protein>
    <submittedName>
        <fullName evidence="1">ArsR family transcriptional regulator</fullName>
    </submittedName>
</protein>
<evidence type="ECO:0000313" key="1">
    <source>
        <dbReference type="EMBL" id="RRJ33533.1"/>
    </source>
</evidence>
<name>A0A3P3RMA9_9EURY</name>